<dbReference type="Pfam" id="PF06262">
    <property type="entry name" value="Zincin_1"/>
    <property type="match status" value="1"/>
</dbReference>
<feature type="region of interest" description="Disordered" evidence="1">
    <location>
        <begin position="1"/>
        <end position="50"/>
    </location>
</feature>
<evidence type="ECO:0000313" key="2">
    <source>
        <dbReference type="EMBL" id="SHH48830.1"/>
    </source>
</evidence>
<evidence type="ECO:0000313" key="3">
    <source>
        <dbReference type="Proteomes" id="UP000186132"/>
    </source>
</evidence>
<dbReference type="Gene3D" id="3.30.2010.20">
    <property type="match status" value="1"/>
</dbReference>
<dbReference type="CDD" id="cd12954">
    <property type="entry name" value="MMP_TTHA0227_like_1"/>
    <property type="match status" value="1"/>
</dbReference>
<organism evidence="2 3">
    <name type="scientific">Jatrophihabitans endophyticus</name>
    <dbReference type="NCBI Taxonomy" id="1206085"/>
    <lineage>
        <taxon>Bacteria</taxon>
        <taxon>Bacillati</taxon>
        <taxon>Actinomycetota</taxon>
        <taxon>Actinomycetes</taxon>
        <taxon>Jatrophihabitantales</taxon>
        <taxon>Jatrophihabitantaceae</taxon>
        <taxon>Jatrophihabitans</taxon>
    </lineage>
</organism>
<reference evidence="2 3" key="1">
    <citation type="submission" date="2016-11" db="EMBL/GenBank/DDBJ databases">
        <authorList>
            <person name="Jaros S."/>
            <person name="Januszkiewicz K."/>
            <person name="Wedrychowicz H."/>
        </authorList>
    </citation>
    <scope>NUCLEOTIDE SEQUENCE [LARGE SCALE GENOMIC DNA]</scope>
    <source>
        <strain evidence="2 3">DSM 45627</strain>
    </source>
</reference>
<proteinExistence type="predicted"/>
<protein>
    <submittedName>
        <fullName evidence="2">Zinicin-like metallopeptidase</fullName>
    </submittedName>
</protein>
<dbReference type="EMBL" id="FQVU01000006">
    <property type="protein sequence ID" value="SHH48830.1"/>
    <property type="molecule type" value="Genomic_DNA"/>
</dbReference>
<name>A0A1M5TDX4_9ACTN</name>
<dbReference type="STRING" id="1206085.SAMN05443575_3981"/>
<dbReference type="Proteomes" id="UP000186132">
    <property type="component" value="Unassembled WGS sequence"/>
</dbReference>
<feature type="compositionally biased region" description="Basic residues" evidence="1">
    <location>
        <begin position="23"/>
        <end position="39"/>
    </location>
</feature>
<evidence type="ECO:0000256" key="1">
    <source>
        <dbReference type="SAM" id="MobiDB-lite"/>
    </source>
</evidence>
<sequence length="170" mass="19181">MSRRERLRTLNSVRSDSRESRRGGRRVRPARRRDRRGRGLRGQLAPTGVPLHRTRSESFDDLVMAAVDELDDHWAAEIAGLEFAVEDVPPETTARLDLGPEAVTDRGVVLGRLFREGLPEIAQPVIVVYRRPVEARATDREDCADLVFMVVVDLVAEYLGRDIDELDPPT</sequence>
<accession>A0A1M5TDX4</accession>
<gene>
    <name evidence="2" type="ORF">SAMN05443575_3981</name>
</gene>
<dbReference type="InterPro" id="IPR038555">
    <property type="entry name" value="Zincin_1_sf"/>
</dbReference>
<dbReference type="AlphaFoldDB" id="A0A1M5TDX4"/>
<dbReference type="InterPro" id="IPR010428">
    <property type="entry name" value="Zincin_1"/>
</dbReference>
<keyword evidence="3" id="KW-1185">Reference proteome</keyword>
<dbReference type="SUPFAM" id="SSF55486">
    <property type="entry name" value="Metalloproteases ('zincins'), catalytic domain"/>
    <property type="match status" value="1"/>
</dbReference>